<reference evidence="2" key="2">
    <citation type="submission" date="2015-03" db="EMBL/GenBank/DDBJ databases">
        <authorList>
            <person name="Deng P."/>
            <person name="Lu S."/>
        </authorList>
    </citation>
    <scope>NUCLEOTIDE SEQUENCE [LARGE SCALE GENOMIC DNA]</scope>
    <source>
        <strain evidence="2">UFB2</strain>
    </source>
</reference>
<sequence length="159" mass="18670">MFKNDESAVILDRVQQYDEFYRGWRQRLIENQFRVSRYFGANLSDNILNLKELEVPKLEDPSEPERCTMPESGKDMDMNKRAERIRCLVTVSAFWDRRQKAADPRDPEENFALGKMRSINTENIHPQMISHEASYVSILRGIDNRFFALGAQTVKVREP</sequence>
<dbReference type="Proteomes" id="UP000035212">
    <property type="component" value="Chromosome"/>
</dbReference>
<dbReference type="AlphaFoldDB" id="A0A0G3GLR8"/>
<gene>
    <name evidence="1" type="ORF">VM99_21310</name>
</gene>
<reference evidence="1 2" key="1">
    <citation type="journal article" date="2015" name="Stand. Genomic Sci.">
        <title>Complete genome of Pseudomonas chlororaphis strain UFB2, a soil bacterium with antibacterial activity against bacterial canker pathogen of tomato.</title>
        <authorList>
            <person name="Deng P."/>
            <person name="Wang X."/>
            <person name="Baird S.M."/>
            <person name="Lu S.E."/>
        </authorList>
    </citation>
    <scope>NUCLEOTIDE SEQUENCE [LARGE SCALE GENOMIC DNA]</scope>
    <source>
        <strain evidence="1 2">UFB2</strain>
    </source>
</reference>
<protein>
    <submittedName>
        <fullName evidence="1">Uncharacterized protein</fullName>
    </submittedName>
</protein>
<accession>A0A0G3GLR8</accession>
<dbReference type="PATRIC" id="fig|587753.11.peg.4362"/>
<dbReference type="EMBL" id="CP011020">
    <property type="protein sequence ID" value="AKK00488.1"/>
    <property type="molecule type" value="Genomic_DNA"/>
</dbReference>
<proteinExistence type="predicted"/>
<evidence type="ECO:0000313" key="1">
    <source>
        <dbReference type="EMBL" id="AKK00488.1"/>
    </source>
</evidence>
<name>A0A0G3GLR8_9PSED</name>
<evidence type="ECO:0000313" key="2">
    <source>
        <dbReference type="Proteomes" id="UP000035212"/>
    </source>
</evidence>
<organism evidence="1 2">
    <name type="scientific">Pseudomonas chlororaphis</name>
    <dbReference type="NCBI Taxonomy" id="587753"/>
    <lineage>
        <taxon>Bacteria</taxon>
        <taxon>Pseudomonadati</taxon>
        <taxon>Pseudomonadota</taxon>
        <taxon>Gammaproteobacteria</taxon>
        <taxon>Pseudomonadales</taxon>
        <taxon>Pseudomonadaceae</taxon>
        <taxon>Pseudomonas</taxon>
    </lineage>
</organism>